<dbReference type="RefSeq" id="WP_089677890.1">
    <property type="nucleotide sequence ID" value="NZ_FNFO01000001.1"/>
</dbReference>
<keyword evidence="4" id="KW-0472">Membrane</keyword>
<protein>
    <submittedName>
        <fullName evidence="7">Calcineurin-like phosphoesterase</fullName>
    </submittedName>
</protein>
<dbReference type="Proteomes" id="UP000198510">
    <property type="component" value="Unassembled WGS sequence"/>
</dbReference>
<evidence type="ECO:0000259" key="6">
    <source>
        <dbReference type="Pfam" id="PF01103"/>
    </source>
</evidence>
<comment type="subcellular location">
    <subcellularLocation>
        <location evidence="1">Membrane</location>
    </subcellularLocation>
</comment>
<accession>A0A1G8WNE6</accession>
<evidence type="ECO:0000256" key="3">
    <source>
        <dbReference type="ARBA" id="ARBA00022801"/>
    </source>
</evidence>
<feature type="domain" description="Calcineurin-like phosphoesterase" evidence="5">
    <location>
        <begin position="39"/>
        <end position="239"/>
    </location>
</feature>
<name>A0A1G8WNE6_9BACT</name>
<evidence type="ECO:0000259" key="5">
    <source>
        <dbReference type="Pfam" id="PF00149"/>
    </source>
</evidence>
<dbReference type="PANTHER" id="PTHR10161:SF14">
    <property type="entry name" value="TARTRATE-RESISTANT ACID PHOSPHATASE TYPE 5"/>
    <property type="match status" value="1"/>
</dbReference>
<dbReference type="AlphaFoldDB" id="A0A1G8WNE6"/>
<evidence type="ECO:0000256" key="1">
    <source>
        <dbReference type="ARBA" id="ARBA00004370"/>
    </source>
</evidence>
<dbReference type="InterPro" id="IPR029052">
    <property type="entry name" value="Metallo-depent_PP-like"/>
</dbReference>
<gene>
    <name evidence="7" type="ORF">SAMN05421823_101123</name>
</gene>
<dbReference type="STRING" id="1075417.SAMN05421823_101123"/>
<dbReference type="PANTHER" id="PTHR10161">
    <property type="entry name" value="TARTRATE-RESISTANT ACID PHOSPHATASE TYPE 5"/>
    <property type="match status" value="1"/>
</dbReference>
<reference evidence="7 8" key="1">
    <citation type="submission" date="2016-10" db="EMBL/GenBank/DDBJ databases">
        <authorList>
            <person name="de Groot N.N."/>
        </authorList>
    </citation>
    <scope>NUCLEOTIDE SEQUENCE [LARGE SCALE GENOMIC DNA]</scope>
    <source>
        <strain evidence="7 8">DSM 25186</strain>
    </source>
</reference>
<dbReference type="Gene3D" id="2.40.160.50">
    <property type="entry name" value="membrane protein fhac: a member of the omp85/tpsb transporter family"/>
    <property type="match status" value="1"/>
</dbReference>
<evidence type="ECO:0000313" key="8">
    <source>
        <dbReference type="Proteomes" id="UP000198510"/>
    </source>
</evidence>
<evidence type="ECO:0000256" key="4">
    <source>
        <dbReference type="ARBA" id="ARBA00023136"/>
    </source>
</evidence>
<evidence type="ECO:0000256" key="2">
    <source>
        <dbReference type="ARBA" id="ARBA00022729"/>
    </source>
</evidence>
<dbReference type="Pfam" id="PF01103">
    <property type="entry name" value="Omp85"/>
    <property type="match status" value="1"/>
</dbReference>
<keyword evidence="3" id="KW-0378">Hydrolase</keyword>
<dbReference type="InterPro" id="IPR004843">
    <property type="entry name" value="Calcineurin-like_PHP"/>
</dbReference>
<sequence length="1239" mass="141600">MKLGHLLTSSRGMLLPLLIIFRIQAQSTPAPSPPDSLTFRVFLIGDVGRPLLDPLEPSLQTLQTQLQEAPENSAVIFLGDNIYPYGMPARSDANRDTYENYLKAQLDVTKGFAGQVFLIPGNHDWAQGRRWGWQYLRNQERFAESYLPERGNFFLPDDGCPGPVEIPLSDELVLLILDTQWWLHRWEKPGEDSDCEAKDEAGFIGLVEEAITRNHDKKIIVASHHPMYTYGPHGGLYRLRQHLFPLTDVNSKLWIPLPFIGSLYPLQRKYAGNIQDTPHPRYRALVRSLTRLFDEHPNLIHVAGHEHTQQYIVRDSVHYVVSGAGCKSSPVRQGKGSQFASSERGFASLDFHYGGDVWLNFWEPGPASAEERSVQADRVFHKKLMTAPYAWNQVTQAYTDSLDLADSTVIVNASDQYQRGALGRFFFGNNYRDVWKQPIKVPVFDIGKEAGGLTITKRGGGQQTKSLRLENKEGAEYVLRSIEKFPEGALPKALRGTLAANAVQDQISAAHPYGALVVPYLADAAGIFHTNPKLVYLPDDPRLGMYQRSFANTLALFEERPNEAHHLASLGDAEDYESTDDVLEHLREDNDDRTDQPLTLRSRLFDILIGDWDRHDDQWRWAEYEEEGKKGKLYRPVPRDRDQVFFINEGLAPKIMSRKWAMPKIQGFGEEIRDVVGFSYNARFFDRTFLNEMTLDDWLAQADSLQRRLTDDTLAYAIRQWPSDVFRLRGEEVIRKLQRRRDDLKTYAREYYLALAQVVDIVGSNKHETFLIDRLDDARTRVTVYKTKKDGEREQVIYERTFYTDETQEIRLYGLDGEDQFQVRGDVNRGILLRIVGGSGEDRIVDESKVLGPDRKTLIYDTEQGNDIAFGTEGRDFTSNDPDVNDYNRKAFLYDKTTPLLDLGYNADEGFHLSAGVQIQQQGFRKEPYAIRHYLLGAYATRLRASRFYYQGDFTNVFGRIGLRVTTDVRAPRYVNNFFGLGNETFAYDRDTLSLARYRLPFRQVEASVLFKGQSGNYLEWVAGPYGQYFQLTESAPTFPSAEQGSIDTTDLTAARLYGGLAAGVHYDSRNDRMMPTAGFRWNLDGHWVAGLNAVSHRFAQFTGDFAFYWGFRLPARITLASRVGGGVTYGPYEFFQALRLGGTTNLRGYRLTRFAGRRMFYNNTELRVRLFSFRTNYVGLIGYHDIGRVWIDGEDSHQWHRGYGGGLWVAPFRKFVLSATYGFSAEERLPLIQLGYFF</sequence>
<dbReference type="Gene3D" id="3.60.21.10">
    <property type="match status" value="2"/>
</dbReference>
<dbReference type="SUPFAM" id="SSF56300">
    <property type="entry name" value="Metallo-dependent phosphatases"/>
    <property type="match status" value="1"/>
</dbReference>
<dbReference type="OrthoDB" id="333971at2"/>
<dbReference type="GO" id="GO:0016787">
    <property type="term" value="F:hydrolase activity"/>
    <property type="evidence" value="ECO:0007669"/>
    <property type="project" value="UniProtKB-KW"/>
</dbReference>
<dbReference type="InterPro" id="IPR000184">
    <property type="entry name" value="Bac_surfAg_D15"/>
</dbReference>
<feature type="domain" description="Bacterial surface antigen (D15)" evidence="6">
    <location>
        <begin position="1061"/>
        <end position="1222"/>
    </location>
</feature>
<proteinExistence type="predicted"/>
<keyword evidence="2" id="KW-0732">Signal</keyword>
<dbReference type="InterPro" id="IPR051558">
    <property type="entry name" value="Metallophosphoesterase_PAP"/>
</dbReference>
<dbReference type="Pfam" id="PF00149">
    <property type="entry name" value="Metallophos"/>
    <property type="match status" value="1"/>
</dbReference>
<evidence type="ECO:0000313" key="7">
    <source>
        <dbReference type="EMBL" id="SDJ79160.1"/>
    </source>
</evidence>
<dbReference type="EMBL" id="FNFO01000001">
    <property type="protein sequence ID" value="SDJ79160.1"/>
    <property type="molecule type" value="Genomic_DNA"/>
</dbReference>
<dbReference type="GO" id="GO:0019867">
    <property type="term" value="C:outer membrane"/>
    <property type="evidence" value="ECO:0007669"/>
    <property type="project" value="InterPro"/>
</dbReference>
<keyword evidence="8" id="KW-1185">Reference proteome</keyword>
<organism evidence="7 8">
    <name type="scientific">Catalinimonas alkaloidigena</name>
    <dbReference type="NCBI Taxonomy" id="1075417"/>
    <lineage>
        <taxon>Bacteria</taxon>
        <taxon>Pseudomonadati</taxon>
        <taxon>Bacteroidota</taxon>
        <taxon>Cytophagia</taxon>
        <taxon>Cytophagales</taxon>
        <taxon>Catalimonadaceae</taxon>
        <taxon>Catalinimonas</taxon>
    </lineage>
</organism>